<feature type="compositionally biased region" description="Basic residues" evidence="2">
    <location>
        <begin position="181"/>
        <end position="190"/>
    </location>
</feature>
<evidence type="ECO:0000313" key="4">
    <source>
        <dbReference type="Proteomes" id="UP000694558"/>
    </source>
</evidence>
<dbReference type="AlphaFoldDB" id="A0A8D2ZWC5"/>
<feature type="region of interest" description="Disordered" evidence="2">
    <location>
        <begin position="1"/>
        <end position="110"/>
    </location>
</feature>
<dbReference type="InterPro" id="IPR015915">
    <property type="entry name" value="Kelch-typ_b-propeller"/>
</dbReference>
<reference evidence="3" key="1">
    <citation type="submission" date="2023-05" db="EMBL/GenBank/DDBJ databases">
        <title>High-quality long-read genome of Scophthalmus maximus.</title>
        <authorList>
            <person name="Lien S."/>
            <person name="Martinez P."/>
        </authorList>
    </citation>
    <scope>NUCLEOTIDE SEQUENCE [LARGE SCALE GENOMIC DNA]</scope>
</reference>
<organism evidence="3 4">
    <name type="scientific">Scophthalmus maximus</name>
    <name type="common">Turbot</name>
    <name type="synonym">Psetta maxima</name>
    <dbReference type="NCBI Taxonomy" id="52904"/>
    <lineage>
        <taxon>Eukaryota</taxon>
        <taxon>Metazoa</taxon>
        <taxon>Chordata</taxon>
        <taxon>Craniata</taxon>
        <taxon>Vertebrata</taxon>
        <taxon>Euteleostomi</taxon>
        <taxon>Actinopterygii</taxon>
        <taxon>Neopterygii</taxon>
        <taxon>Teleostei</taxon>
        <taxon>Neoteleostei</taxon>
        <taxon>Acanthomorphata</taxon>
        <taxon>Carangaria</taxon>
        <taxon>Pleuronectiformes</taxon>
        <taxon>Pleuronectoidei</taxon>
        <taxon>Scophthalmidae</taxon>
        <taxon>Scophthalmus</taxon>
    </lineage>
</organism>
<feature type="region of interest" description="Disordered" evidence="2">
    <location>
        <begin position="214"/>
        <end position="278"/>
    </location>
</feature>
<dbReference type="InterPro" id="IPR052392">
    <property type="entry name" value="Kelch-BTB_domain-containing"/>
</dbReference>
<dbReference type="PANTHER" id="PTHR46375:SF4">
    <property type="entry name" value="KELCH-LIKE FAMILY, MEMBER 42"/>
    <property type="match status" value="1"/>
</dbReference>
<evidence type="ECO:0000256" key="1">
    <source>
        <dbReference type="ARBA" id="ARBA00022441"/>
    </source>
</evidence>
<dbReference type="Ensembl" id="ENSSMAT00000008757.2">
    <property type="protein sequence ID" value="ENSSMAP00000008651.2"/>
    <property type="gene ID" value="ENSSMAG00000005334.2"/>
</dbReference>
<keyword evidence="1" id="KW-0880">Kelch repeat</keyword>
<accession>A0A8D2ZWC5</accession>
<dbReference type="Pfam" id="PF01344">
    <property type="entry name" value="Kelch_1"/>
    <property type="match status" value="2"/>
</dbReference>
<reference evidence="3" key="2">
    <citation type="submission" date="2025-08" db="UniProtKB">
        <authorList>
            <consortium name="Ensembl"/>
        </authorList>
    </citation>
    <scope>IDENTIFICATION</scope>
</reference>
<protein>
    <submittedName>
        <fullName evidence="3">Kelch-like family, member 42</fullName>
    </submittedName>
</protein>
<dbReference type="Gene3D" id="2.120.10.80">
    <property type="entry name" value="Kelch-type beta propeller"/>
    <property type="match status" value="1"/>
</dbReference>
<dbReference type="SMART" id="SM00612">
    <property type="entry name" value="Kelch"/>
    <property type="match status" value="3"/>
</dbReference>
<dbReference type="GeneTree" id="ENSGT00940000160124"/>
<feature type="compositionally biased region" description="Basic and acidic residues" evidence="2">
    <location>
        <begin position="40"/>
        <end position="54"/>
    </location>
</feature>
<dbReference type="InterPro" id="IPR006652">
    <property type="entry name" value="Kelch_1"/>
</dbReference>
<evidence type="ECO:0000313" key="3">
    <source>
        <dbReference type="Ensembl" id="ENSSMAP00000008651.2"/>
    </source>
</evidence>
<proteinExistence type="predicted"/>
<sequence>GEADKGTSENKTLQIKPRPSGSHHVVIRPDHRHRHGRQNLRGEQEEADREERLLPRALQLRHAGVHGGLGAAAGAQRARPGAGAGVHQHVQGAGGQRDAGGPDRDRLLPAGHLHPQAAHLGDPAGQLRGAVQPVRGVWDARPAQRLPQVHELPLPPHAEAARVRQPPPRGEGPGRGDAHEGHRHPDRHRGLHLPLAGRARGRALVHAEVRRGGAALEAARQQPAPGHDQRPGVRLGGARQLPVHRRRLQVDESGDLGGALLQPQSERVEPGGAAQPEEVRPHRQYRAFFLSQIWGSLLTHCLFLRSNFKLLAVQGKLYAVGGQCLGTVECYSPEQDWWTCVSSMPDPLAEFSACECQGMIYVMGGYTARDRNTNVLRYCPTSDDWTVFRSCSAHIRKQQMLSVEDTIYLVGGYTHELETSSRRRPSQTEDVLTVQSYNVTTGEWVQLKENTSKSGLNLTCTLHNDGVYIMSRDVSLPTSLEHRVFLKYNIFSDAWEAFRRFPALGQNMLLCSLYLPNML</sequence>
<dbReference type="SUPFAM" id="SSF117281">
    <property type="entry name" value="Kelch motif"/>
    <property type="match status" value="1"/>
</dbReference>
<dbReference type="Proteomes" id="UP000694558">
    <property type="component" value="Chromosome 2"/>
</dbReference>
<dbReference type="PANTHER" id="PTHR46375">
    <property type="entry name" value="KELCH REPEAT AND BTB DOMAIN-CONTAINING PROTEIN 13-RELATED"/>
    <property type="match status" value="1"/>
</dbReference>
<gene>
    <name evidence="3" type="primary">klhl42</name>
</gene>
<name>A0A8D2ZWC5_SCOMX</name>
<feature type="compositionally biased region" description="Low complexity" evidence="2">
    <location>
        <begin position="72"/>
        <end position="91"/>
    </location>
</feature>
<feature type="region of interest" description="Disordered" evidence="2">
    <location>
        <begin position="150"/>
        <end position="190"/>
    </location>
</feature>
<evidence type="ECO:0000256" key="2">
    <source>
        <dbReference type="SAM" id="MobiDB-lite"/>
    </source>
</evidence>